<dbReference type="InterPro" id="IPR029000">
    <property type="entry name" value="Cyclophilin-like_dom_sf"/>
</dbReference>
<keyword evidence="3" id="KW-0067">ATP-binding</keyword>
<dbReference type="EC" id="3.5.2.9" evidence="5"/>
<dbReference type="SUPFAM" id="SSF50891">
    <property type="entry name" value="Cyclophilin-like"/>
    <property type="match status" value="1"/>
</dbReference>
<evidence type="ECO:0000256" key="2">
    <source>
        <dbReference type="ARBA" id="ARBA00022801"/>
    </source>
</evidence>
<evidence type="ECO:0000256" key="1">
    <source>
        <dbReference type="ARBA" id="ARBA00022741"/>
    </source>
</evidence>
<dbReference type="AlphaFoldDB" id="A0A7X2ZFI1"/>
<dbReference type="PANTHER" id="PTHR34698:SF2">
    <property type="entry name" value="5-OXOPROLINASE SUBUNIT B"/>
    <property type="match status" value="1"/>
</dbReference>
<keyword evidence="6" id="KW-1185">Reference proteome</keyword>
<proteinExistence type="predicted"/>
<dbReference type="NCBIfam" id="TIGR00370">
    <property type="entry name" value="5-oxoprolinase subunit PxpB"/>
    <property type="match status" value="1"/>
</dbReference>
<evidence type="ECO:0000313" key="6">
    <source>
        <dbReference type="Proteomes" id="UP000450917"/>
    </source>
</evidence>
<dbReference type="InterPro" id="IPR010016">
    <property type="entry name" value="PxpB"/>
</dbReference>
<dbReference type="Gene3D" id="2.40.100.10">
    <property type="entry name" value="Cyclophilin-like"/>
    <property type="match status" value="1"/>
</dbReference>
<dbReference type="GO" id="GO:0005524">
    <property type="term" value="F:ATP binding"/>
    <property type="evidence" value="ECO:0007669"/>
    <property type="project" value="UniProtKB-KW"/>
</dbReference>
<gene>
    <name evidence="5" type="primary">pxpB</name>
    <name evidence="5" type="ORF">GNP93_25645</name>
</gene>
<dbReference type="Proteomes" id="UP000450917">
    <property type="component" value="Unassembled WGS sequence"/>
</dbReference>
<sequence length="315" mass="33810">MRAVGQEEHAAEFELYPLGEAAVVIRVNPGPSPTSTGFDASRARLAAFVRLLEKERPPAITEWVQTYATVTLFYDVWSVYRDGFPPGTAEPVYDTSERRERTPYEQVCAWIERLLGSREHPAGAGADAVGCGARQAGLAAAGGATAEAVAPEEEAIPATHVAPAAVEIPVCFADDLGADLREVADRAGMSPGEVIRLFCSADYEVQLIGFLPGFPYLGGLPAKLAHPRKAVPRQKVPAGSVAIGGVQAGIYPMEAPGGWQLIGRTPYALFDAERERPSLLQAGDRVRFVPVDRAQYDELARDPAAGWLTREEGRS</sequence>
<dbReference type="PANTHER" id="PTHR34698">
    <property type="entry name" value="5-OXOPROLINASE SUBUNIT B"/>
    <property type="match status" value="1"/>
</dbReference>
<dbReference type="InterPro" id="IPR003833">
    <property type="entry name" value="CT_C_D"/>
</dbReference>
<keyword evidence="2 5" id="KW-0378">Hydrolase</keyword>
<keyword evidence="1" id="KW-0547">Nucleotide-binding</keyword>
<accession>A0A7X2ZFI1</accession>
<organism evidence="5 6">
    <name type="scientific">Paenibacillus validus</name>
    <dbReference type="NCBI Taxonomy" id="44253"/>
    <lineage>
        <taxon>Bacteria</taxon>
        <taxon>Bacillati</taxon>
        <taxon>Bacillota</taxon>
        <taxon>Bacilli</taxon>
        <taxon>Bacillales</taxon>
        <taxon>Paenibacillaceae</taxon>
        <taxon>Paenibacillus</taxon>
    </lineage>
</organism>
<reference evidence="5 6" key="1">
    <citation type="submission" date="2019-11" db="EMBL/GenBank/DDBJ databases">
        <title>Draft genome sequences of five Paenibacillus species of dairy origin.</title>
        <authorList>
            <person name="Olajide A.M."/>
            <person name="Chen S."/>
            <person name="Lapointe G."/>
        </authorList>
    </citation>
    <scope>NUCLEOTIDE SEQUENCE [LARGE SCALE GENOMIC DNA]</scope>
    <source>
        <strain evidence="5 6">2CS3</strain>
    </source>
</reference>
<dbReference type="RefSeq" id="WP_127609970.1">
    <property type="nucleotide sequence ID" value="NZ_JBDLZV010000001.1"/>
</dbReference>
<dbReference type="Gene3D" id="3.30.1360.40">
    <property type="match status" value="1"/>
</dbReference>
<dbReference type="Pfam" id="PF02682">
    <property type="entry name" value="CT_C_D"/>
    <property type="match status" value="1"/>
</dbReference>
<protein>
    <submittedName>
        <fullName evidence="5">5-oxoprolinase subunit PxpB</fullName>
        <ecNumber evidence="5">3.5.2.9</ecNumber>
    </submittedName>
</protein>
<name>A0A7X2ZFI1_9BACL</name>
<comment type="caution">
    <text evidence="5">The sequence shown here is derived from an EMBL/GenBank/DDBJ whole genome shotgun (WGS) entry which is preliminary data.</text>
</comment>
<dbReference type="GO" id="GO:0017168">
    <property type="term" value="F:5-oxoprolinase (ATP-hydrolyzing) activity"/>
    <property type="evidence" value="ECO:0007669"/>
    <property type="project" value="UniProtKB-EC"/>
</dbReference>
<dbReference type="SMART" id="SM00796">
    <property type="entry name" value="AHS1"/>
    <property type="match status" value="1"/>
</dbReference>
<dbReference type="EMBL" id="WNZX01000038">
    <property type="protein sequence ID" value="MUG73980.1"/>
    <property type="molecule type" value="Genomic_DNA"/>
</dbReference>
<feature type="domain" description="Carboxyltransferase" evidence="4">
    <location>
        <begin position="13"/>
        <end position="280"/>
    </location>
</feature>
<evidence type="ECO:0000313" key="5">
    <source>
        <dbReference type="EMBL" id="MUG73980.1"/>
    </source>
</evidence>
<dbReference type="SUPFAM" id="SSF160467">
    <property type="entry name" value="PH0987 N-terminal domain-like"/>
    <property type="match status" value="1"/>
</dbReference>
<evidence type="ECO:0000256" key="3">
    <source>
        <dbReference type="ARBA" id="ARBA00022840"/>
    </source>
</evidence>
<evidence type="ECO:0000259" key="4">
    <source>
        <dbReference type="SMART" id="SM00796"/>
    </source>
</evidence>